<evidence type="ECO:0000313" key="7">
    <source>
        <dbReference type="EMBL" id="GLQ58955.1"/>
    </source>
</evidence>
<reference evidence="8" key="1">
    <citation type="journal article" date="2019" name="Int. J. Syst. Evol. Microbiol.">
        <title>The Global Catalogue of Microorganisms (GCM) 10K type strain sequencing project: providing services to taxonomists for standard genome sequencing and annotation.</title>
        <authorList>
            <consortium name="The Broad Institute Genomics Platform"/>
            <consortium name="The Broad Institute Genome Sequencing Center for Infectious Disease"/>
            <person name="Wu L."/>
            <person name="Ma J."/>
        </authorList>
    </citation>
    <scope>NUCLEOTIDE SEQUENCE [LARGE SCALE GENOMIC DNA]</scope>
    <source>
        <strain evidence="8">NBRC 3271</strain>
    </source>
</reference>
<comment type="function">
    <text evidence="5">Molecular chaperone. Has ATPase activity.</text>
</comment>
<comment type="caution">
    <text evidence="7">The sequence shown here is derived from an EMBL/GenBank/DDBJ whole genome shotgun (WGS) entry which is preliminary data.</text>
</comment>
<proteinExistence type="inferred from homology"/>
<dbReference type="InterPro" id="IPR037196">
    <property type="entry name" value="HSP90_C"/>
</dbReference>
<dbReference type="InterPro" id="IPR001404">
    <property type="entry name" value="Hsp90_fam"/>
</dbReference>
<gene>
    <name evidence="5 7" type="primary">htpG</name>
    <name evidence="7" type="ORF">GCM10010937_07580</name>
</gene>
<evidence type="ECO:0000256" key="4">
    <source>
        <dbReference type="ARBA" id="ARBA00023186"/>
    </source>
</evidence>
<dbReference type="InterPro" id="IPR020575">
    <property type="entry name" value="Hsp90_N"/>
</dbReference>
<dbReference type="PANTHER" id="PTHR11528">
    <property type="entry name" value="HEAT SHOCK PROTEIN 90 FAMILY MEMBER"/>
    <property type="match status" value="1"/>
</dbReference>
<comment type="subunit">
    <text evidence="5">Homodimer.</text>
</comment>
<dbReference type="HAMAP" id="MF_00505">
    <property type="entry name" value="HSP90"/>
    <property type="match status" value="1"/>
</dbReference>
<evidence type="ECO:0000256" key="2">
    <source>
        <dbReference type="ARBA" id="ARBA00022741"/>
    </source>
</evidence>
<dbReference type="Gene3D" id="1.20.120.790">
    <property type="entry name" value="Heat shock protein 90, C-terminal domain"/>
    <property type="match status" value="1"/>
</dbReference>
<feature type="region of interest" description="C" evidence="5">
    <location>
        <begin position="545"/>
        <end position="621"/>
    </location>
</feature>
<keyword evidence="3 5" id="KW-0067">ATP-binding</keyword>
<evidence type="ECO:0000256" key="3">
    <source>
        <dbReference type="ARBA" id="ARBA00022840"/>
    </source>
</evidence>
<feature type="region of interest" description="A; substrate-binding" evidence="5">
    <location>
        <begin position="1"/>
        <end position="334"/>
    </location>
</feature>
<dbReference type="SUPFAM" id="SSF54211">
    <property type="entry name" value="Ribosomal protein S5 domain 2-like"/>
    <property type="match status" value="1"/>
</dbReference>
<dbReference type="PRINTS" id="PR00775">
    <property type="entry name" value="HEATSHOCK90"/>
</dbReference>
<dbReference type="NCBIfam" id="NF003555">
    <property type="entry name" value="PRK05218.1"/>
    <property type="match status" value="1"/>
</dbReference>
<protein>
    <recommendedName>
        <fullName evidence="5">Chaperone protein HtpG</fullName>
    </recommendedName>
    <alternativeName>
        <fullName evidence="5">Heat shock protein HtpG</fullName>
    </alternativeName>
    <alternativeName>
        <fullName evidence="5">High temperature protein G</fullName>
    </alternativeName>
</protein>
<dbReference type="EMBL" id="BSNT01000017">
    <property type="protein sequence ID" value="GLQ58955.1"/>
    <property type="molecule type" value="Genomic_DNA"/>
</dbReference>
<dbReference type="CDD" id="cd16927">
    <property type="entry name" value="HATPase_Hsp90-like"/>
    <property type="match status" value="1"/>
</dbReference>
<dbReference type="SMART" id="SM00387">
    <property type="entry name" value="HATPase_c"/>
    <property type="match status" value="1"/>
</dbReference>
<evidence type="ECO:0000256" key="1">
    <source>
        <dbReference type="ARBA" id="ARBA00008239"/>
    </source>
</evidence>
<dbReference type="InterPro" id="IPR019805">
    <property type="entry name" value="Heat_shock_protein_90_CS"/>
</dbReference>
<keyword evidence="4 5" id="KW-0143">Chaperone</keyword>
<dbReference type="RefSeq" id="WP_062505013.1">
    <property type="nucleotide sequence ID" value="NZ_BEWO01000006.1"/>
</dbReference>
<dbReference type="Gene3D" id="3.40.50.11260">
    <property type="match status" value="1"/>
</dbReference>
<name>A0ABQ5WFM6_GLUJA</name>
<accession>A0ABQ5WFM6</accession>
<dbReference type="SUPFAM" id="SSF55874">
    <property type="entry name" value="ATPase domain of HSP90 chaperone/DNA topoisomerase II/histidine kinase"/>
    <property type="match status" value="1"/>
</dbReference>
<keyword evidence="5" id="KW-0963">Cytoplasm</keyword>
<evidence type="ECO:0000313" key="8">
    <source>
        <dbReference type="Proteomes" id="UP001156613"/>
    </source>
</evidence>
<dbReference type="Proteomes" id="UP001156613">
    <property type="component" value="Unassembled WGS sequence"/>
</dbReference>
<dbReference type="Pfam" id="PF13589">
    <property type="entry name" value="HATPase_c_3"/>
    <property type="match status" value="1"/>
</dbReference>
<organism evidence="7 8">
    <name type="scientific">Gluconobacter japonicus</name>
    <dbReference type="NCBI Taxonomy" id="376620"/>
    <lineage>
        <taxon>Bacteria</taxon>
        <taxon>Pseudomonadati</taxon>
        <taxon>Pseudomonadota</taxon>
        <taxon>Alphaproteobacteria</taxon>
        <taxon>Acetobacterales</taxon>
        <taxon>Acetobacteraceae</taxon>
        <taxon>Gluconobacter</taxon>
    </lineage>
</organism>
<dbReference type="PIRSF" id="PIRSF002583">
    <property type="entry name" value="Hsp90"/>
    <property type="match status" value="1"/>
</dbReference>
<keyword evidence="2 5" id="KW-0547">Nucleotide-binding</keyword>
<dbReference type="SUPFAM" id="SSF110942">
    <property type="entry name" value="HSP90 C-terminal domain"/>
    <property type="match status" value="1"/>
</dbReference>
<dbReference type="PROSITE" id="PS00298">
    <property type="entry name" value="HSP90"/>
    <property type="match status" value="1"/>
</dbReference>
<dbReference type="Gene3D" id="3.30.565.10">
    <property type="entry name" value="Histidine kinase-like ATPase, C-terminal domain"/>
    <property type="match status" value="1"/>
</dbReference>
<dbReference type="Gene3D" id="3.30.230.80">
    <property type="match status" value="1"/>
</dbReference>
<evidence type="ECO:0000259" key="6">
    <source>
        <dbReference type="SMART" id="SM00387"/>
    </source>
</evidence>
<comment type="similarity">
    <text evidence="1 5">Belongs to the heat shock protein 90 family.</text>
</comment>
<comment type="caution">
    <text evidence="5">Lacks conserved residue(s) required for the propagation of feature annotation.</text>
</comment>
<feature type="domain" description="Histidine kinase/HSP90-like ATPase" evidence="6">
    <location>
        <begin position="31"/>
        <end position="186"/>
    </location>
</feature>
<dbReference type="InterPro" id="IPR036890">
    <property type="entry name" value="HATPase_C_sf"/>
</dbReference>
<keyword evidence="8" id="KW-1185">Reference proteome</keyword>
<keyword evidence="5" id="KW-0346">Stress response</keyword>
<dbReference type="InterPro" id="IPR003594">
    <property type="entry name" value="HATPase_dom"/>
</dbReference>
<dbReference type="InterPro" id="IPR020568">
    <property type="entry name" value="Ribosomal_Su5_D2-typ_SF"/>
</dbReference>
<comment type="subcellular location">
    <subcellularLocation>
        <location evidence="5">Cytoplasm</location>
    </subcellularLocation>
</comment>
<dbReference type="Pfam" id="PF00183">
    <property type="entry name" value="HSP90"/>
    <property type="match status" value="1"/>
</dbReference>
<evidence type="ECO:0000256" key="5">
    <source>
        <dbReference type="HAMAP-Rule" id="MF_00505"/>
    </source>
</evidence>
<sequence length="621" mass="69309">MNATQGQAEKHEFSAEVGRLLDLVVHALYSDREIFLRELVANAADATDKRRFEALTDSALALPENAGIRITPEKDRKELVISDDGVGMTHDELAQNLGTIARSGTRAFGEKLSSAKAEDRPSLIGQFGVGFYAAFMVADSVDVTSRKAGSDEAWTWSSDGKGSFTLTPSTRSAPGTDIVLHMKDDADEFLDSWRLRSIIRKWADHISWPITLRETKEDGTTEDKAANEGTALWRKPKSEITPEQYTEFYRHIARAFDEPYATMHWHAEGTTEFTALLFLPSARPFDFMEQSRESRIHLHVRRMFITDEADLLPSWMRFVQGVVDTEDLPLNVSREMLQATPVLARIRKAVTKRVLTEIKNRAKTADDAFTAFWENFGAVIKEGLWEDSEHRQEIAGFARFHTTQSDDLTTLDDYIARMKDGQEVIYFLTGDNLDALKASAQLEGFRARGLEVLLLSDPVDGFWPERLHSYNDKILRSVVYSHGDLEKFQTDTDETIEPADLEKLVPALKEALGDTVKDVRGTVRLTDSAVVITSEGGPDLAMQRLMRRSGQSLPEAPPILEINPRHPLIKALSERVSKGESIKDLARVLLDLARVQEGEPLPDPTGFARLLAGLLAGSAAA</sequence>